<evidence type="ECO:0000256" key="9">
    <source>
        <dbReference type="ARBA" id="ARBA00022989"/>
    </source>
</evidence>
<evidence type="ECO:0000256" key="8">
    <source>
        <dbReference type="ARBA" id="ARBA00022692"/>
    </source>
</evidence>
<evidence type="ECO:0000256" key="1">
    <source>
        <dbReference type="ARBA" id="ARBA00003408"/>
    </source>
</evidence>
<keyword evidence="10" id="KW-0406">Ion transport</keyword>
<dbReference type="EMBL" id="ADLN01000001">
    <property type="protein sequence ID" value="EHI61741.1"/>
    <property type="molecule type" value="Genomic_DNA"/>
</dbReference>
<keyword evidence="11 13" id="KW-0472">Membrane</keyword>
<dbReference type="AlphaFoldDB" id="G5I9K2"/>
<dbReference type="InterPro" id="IPR002528">
    <property type="entry name" value="MATE_fam"/>
</dbReference>
<evidence type="ECO:0000256" key="12">
    <source>
        <dbReference type="ARBA" id="ARBA00031636"/>
    </source>
</evidence>
<keyword evidence="15" id="KW-1185">Reference proteome</keyword>
<dbReference type="GO" id="GO:0015297">
    <property type="term" value="F:antiporter activity"/>
    <property type="evidence" value="ECO:0007669"/>
    <property type="project" value="UniProtKB-KW"/>
</dbReference>
<comment type="subcellular location">
    <subcellularLocation>
        <location evidence="2">Cell membrane</location>
        <topology evidence="2">Multi-pass membrane protein</topology>
    </subcellularLocation>
</comment>
<dbReference type="HOGENOM" id="CLU_012893_5_0_9"/>
<evidence type="ECO:0000256" key="6">
    <source>
        <dbReference type="ARBA" id="ARBA00022449"/>
    </source>
</evidence>
<evidence type="ECO:0000256" key="7">
    <source>
        <dbReference type="ARBA" id="ARBA00022475"/>
    </source>
</evidence>
<evidence type="ECO:0000313" key="15">
    <source>
        <dbReference type="Proteomes" id="UP000005384"/>
    </source>
</evidence>
<dbReference type="InterPro" id="IPR050222">
    <property type="entry name" value="MATE_MdtK"/>
</dbReference>
<feature type="transmembrane region" description="Helical" evidence="13">
    <location>
        <begin position="62"/>
        <end position="82"/>
    </location>
</feature>
<dbReference type="Proteomes" id="UP000005384">
    <property type="component" value="Unassembled WGS sequence"/>
</dbReference>
<dbReference type="GO" id="GO:0006811">
    <property type="term" value="P:monoatomic ion transport"/>
    <property type="evidence" value="ECO:0007669"/>
    <property type="project" value="UniProtKB-KW"/>
</dbReference>
<feature type="transmembrane region" description="Helical" evidence="13">
    <location>
        <begin position="94"/>
        <end position="115"/>
    </location>
</feature>
<feature type="transmembrane region" description="Helical" evidence="13">
    <location>
        <begin position="168"/>
        <end position="190"/>
    </location>
</feature>
<feature type="transmembrane region" description="Helical" evidence="13">
    <location>
        <begin position="357"/>
        <end position="375"/>
    </location>
</feature>
<keyword evidence="6" id="KW-0050">Antiport</keyword>
<name>G5I9K2_9FIRM</name>
<keyword evidence="7" id="KW-1003">Cell membrane</keyword>
<evidence type="ECO:0000256" key="3">
    <source>
        <dbReference type="ARBA" id="ARBA00010199"/>
    </source>
</evidence>
<dbReference type="GO" id="GO:0005886">
    <property type="term" value="C:plasma membrane"/>
    <property type="evidence" value="ECO:0007669"/>
    <property type="project" value="UniProtKB-SubCell"/>
</dbReference>
<evidence type="ECO:0000313" key="14">
    <source>
        <dbReference type="EMBL" id="EHI61741.1"/>
    </source>
</evidence>
<evidence type="ECO:0000256" key="13">
    <source>
        <dbReference type="SAM" id="Phobius"/>
    </source>
</evidence>
<keyword evidence="5" id="KW-0813">Transport</keyword>
<feature type="transmembrane region" description="Helical" evidence="13">
    <location>
        <begin position="196"/>
        <end position="216"/>
    </location>
</feature>
<evidence type="ECO:0000256" key="4">
    <source>
        <dbReference type="ARBA" id="ARBA00020268"/>
    </source>
</evidence>
<feature type="transmembrane region" description="Helical" evidence="13">
    <location>
        <begin position="317"/>
        <end position="337"/>
    </location>
</feature>
<comment type="caution">
    <text evidence="14">The sequence shown here is derived from an EMBL/GenBank/DDBJ whole genome shotgun (WGS) entry which is preliminary data.</text>
</comment>
<feature type="transmembrane region" description="Helical" evidence="13">
    <location>
        <begin position="387"/>
        <end position="409"/>
    </location>
</feature>
<keyword evidence="8 13" id="KW-0812">Transmembrane</keyword>
<comment type="similarity">
    <text evidence="3">Belongs to the multi antimicrobial extrusion (MATE) (TC 2.A.66.1) family.</text>
</comment>
<dbReference type="InterPro" id="IPR048279">
    <property type="entry name" value="MdtK-like"/>
</dbReference>
<dbReference type="Pfam" id="PF01554">
    <property type="entry name" value="MatE"/>
    <property type="match status" value="2"/>
</dbReference>
<dbReference type="NCBIfam" id="TIGR00797">
    <property type="entry name" value="matE"/>
    <property type="match status" value="1"/>
</dbReference>
<gene>
    <name evidence="14" type="ORF">HMPREF9473_00192</name>
</gene>
<feature type="transmembrane region" description="Helical" evidence="13">
    <location>
        <begin position="12"/>
        <end position="33"/>
    </location>
</feature>
<protein>
    <recommendedName>
        <fullName evidence="4">Probable multidrug resistance protein NorM</fullName>
    </recommendedName>
    <alternativeName>
        <fullName evidence="12">Multidrug-efflux transporter</fullName>
    </alternativeName>
</protein>
<comment type="function">
    <text evidence="1">Multidrug efflux pump.</text>
</comment>
<accession>G5I9K2</accession>
<proteinExistence type="inferred from homology"/>
<feature type="transmembrane region" description="Helical" evidence="13">
    <location>
        <begin position="415"/>
        <end position="437"/>
    </location>
</feature>
<dbReference type="PANTHER" id="PTHR43298">
    <property type="entry name" value="MULTIDRUG RESISTANCE PROTEIN NORM-RELATED"/>
    <property type="match status" value="1"/>
</dbReference>
<dbReference type="PANTHER" id="PTHR43298:SF2">
    <property type="entry name" value="FMN_FAD EXPORTER YEEO-RELATED"/>
    <property type="match status" value="1"/>
</dbReference>
<evidence type="ECO:0000256" key="11">
    <source>
        <dbReference type="ARBA" id="ARBA00023136"/>
    </source>
</evidence>
<organism evidence="14 15">
    <name type="scientific">Hungatella hathewayi WAL-18680</name>
    <dbReference type="NCBI Taxonomy" id="742737"/>
    <lineage>
        <taxon>Bacteria</taxon>
        <taxon>Bacillati</taxon>
        <taxon>Bacillota</taxon>
        <taxon>Clostridia</taxon>
        <taxon>Lachnospirales</taxon>
        <taxon>Lachnospiraceae</taxon>
        <taxon>Hungatella</taxon>
    </lineage>
</organism>
<evidence type="ECO:0000256" key="2">
    <source>
        <dbReference type="ARBA" id="ARBA00004651"/>
    </source>
</evidence>
<feature type="transmembrane region" description="Helical" evidence="13">
    <location>
        <begin position="135"/>
        <end position="156"/>
    </location>
</feature>
<evidence type="ECO:0000256" key="10">
    <source>
        <dbReference type="ARBA" id="ARBA00023065"/>
    </source>
</evidence>
<keyword evidence="9 13" id="KW-1133">Transmembrane helix</keyword>
<dbReference type="PATRIC" id="fig|742737.3.peg.186"/>
<dbReference type="PIRSF" id="PIRSF006603">
    <property type="entry name" value="DinF"/>
    <property type="match status" value="1"/>
</dbReference>
<dbReference type="GO" id="GO:0042910">
    <property type="term" value="F:xenobiotic transmembrane transporter activity"/>
    <property type="evidence" value="ECO:0007669"/>
    <property type="project" value="InterPro"/>
</dbReference>
<reference evidence="14 15" key="1">
    <citation type="submission" date="2011-08" db="EMBL/GenBank/DDBJ databases">
        <title>The Genome Sequence of Clostridium hathewayi WAL-18680.</title>
        <authorList>
            <consortium name="The Broad Institute Genome Sequencing Platform"/>
            <person name="Earl A."/>
            <person name="Ward D."/>
            <person name="Feldgarden M."/>
            <person name="Gevers D."/>
            <person name="Finegold S.M."/>
            <person name="Summanen P.H."/>
            <person name="Molitoris D.R."/>
            <person name="Song M."/>
            <person name="Daigneault M."/>
            <person name="Allen-Vercoe E."/>
            <person name="Young S.K."/>
            <person name="Zeng Q."/>
            <person name="Gargeya S."/>
            <person name="Fitzgerald M."/>
            <person name="Haas B."/>
            <person name="Abouelleil A."/>
            <person name="Alvarado L."/>
            <person name="Arachchi H.M."/>
            <person name="Berlin A."/>
            <person name="Brown A."/>
            <person name="Chapman S.B."/>
            <person name="Chen Z."/>
            <person name="Dunbar C."/>
            <person name="Freedman E."/>
            <person name="Gearin G."/>
            <person name="Gellesch M."/>
            <person name="Goldberg J."/>
            <person name="Griggs A."/>
            <person name="Gujja S."/>
            <person name="Heiman D."/>
            <person name="Howarth C."/>
            <person name="Larson L."/>
            <person name="Lui A."/>
            <person name="MacDonald P.J.P."/>
            <person name="Montmayeur A."/>
            <person name="Murphy C."/>
            <person name="Neiman D."/>
            <person name="Pearson M."/>
            <person name="Priest M."/>
            <person name="Roberts A."/>
            <person name="Saif S."/>
            <person name="Shea T."/>
            <person name="Shenoy N."/>
            <person name="Sisk P."/>
            <person name="Stolte C."/>
            <person name="Sykes S."/>
            <person name="Wortman J."/>
            <person name="Nusbaum C."/>
            <person name="Birren B."/>
        </authorList>
    </citation>
    <scope>NUCLEOTIDE SEQUENCE [LARGE SCALE GENOMIC DNA]</scope>
    <source>
        <strain evidence="14 15">WAL-18680</strain>
    </source>
</reference>
<evidence type="ECO:0000256" key="5">
    <source>
        <dbReference type="ARBA" id="ARBA00022448"/>
    </source>
</evidence>
<sequence length="448" mass="48595">MKKQYNMLTDSPGRTMFFFALPMILGNLFQQFYNIMDSVIVGRFVGEEALASVGASYSVTNVFIAIAIGGGIGSAVIVSQFLGAGQMGKMKTAISTTLINFLCLSVILGTVGYHMNGQILEWMNTPDNVMYDAAVYLKIYFVGLPFLFMYNVQAAVFNSLGDSKTPLWLLIFSSFLNIVLDLVFVISFGWGVAGVAVATLIAQGVSAVISFVILMLKVRKYHSEGHFQLYDGGMVLGMLKVAVPSTLQQSIVHIGMLLVQSVINGFGSSIMAGYAAATRIESISIVPMLAIGNAMSTFTAQNMGAGQPERVRTGYRYGAMMVGVSAVILCVLLQLFGDTFIMAFLDPESGAEAFRTGVSYVNFISFFFVFIGLKATTDGLLRGAGDVLVFTIANLVNLTIRVFVAFQFAPIWGPQAVWFAIPMGWAANYLISLARYLTGRWSRIKMVG</sequence>
<dbReference type="CDD" id="cd13138">
    <property type="entry name" value="MATE_yoeA_like"/>
    <property type="match status" value="1"/>
</dbReference>